<dbReference type="GO" id="GO:0005506">
    <property type="term" value="F:iron ion binding"/>
    <property type="evidence" value="ECO:0007669"/>
    <property type="project" value="InterPro"/>
</dbReference>
<dbReference type="GO" id="GO:0004497">
    <property type="term" value="F:monooxygenase activity"/>
    <property type="evidence" value="ECO:0007669"/>
    <property type="project" value="UniProtKB-KW"/>
</dbReference>
<dbReference type="Gene3D" id="1.10.630.10">
    <property type="entry name" value="Cytochrome P450"/>
    <property type="match status" value="1"/>
</dbReference>
<protein>
    <submittedName>
        <fullName evidence="1">Cytochrome P450 monooxygenase CYP52X1</fullName>
    </submittedName>
</protein>
<accession>A0A5K1JVE1</accession>
<dbReference type="GO" id="GO:0020037">
    <property type="term" value="F:heme binding"/>
    <property type="evidence" value="ECO:0007669"/>
    <property type="project" value="InterPro"/>
</dbReference>
<dbReference type="EMBL" id="LR725401">
    <property type="protein sequence ID" value="VWO96143.1"/>
    <property type="molecule type" value="Genomic_DNA"/>
</dbReference>
<gene>
    <name evidence="1" type="primary">E2EAF6</name>
</gene>
<dbReference type="AlphaFoldDB" id="A0A5K1JVE1"/>
<keyword evidence="1" id="KW-0503">Monooxygenase</keyword>
<organism evidence="1">
    <name type="scientific">Ganoderma boninense</name>
    <dbReference type="NCBI Taxonomy" id="34458"/>
    <lineage>
        <taxon>Eukaryota</taxon>
        <taxon>Fungi</taxon>
        <taxon>Dikarya</taxon>
        <taxon>Basidiomycota</taxon>
        <taxon>Agaricomycotina</taxon>
        <taxon>Agaricomycetes</taxon>
        <taxon>Polyporales</taxon>
        <taxon>Polyporaceae</taxon>
        <taxon>Ganoderma</taxon>
    </lineage>
</organism>
<proteinExistence type="predicted"/>
<dbReference type="GO" id="GO:0016705">
    <property type="term" value="F:oxidoreductase activity, acting on paired donors, with incorporation or reduction of molecular oxygen"/>
    <property type="evidence" value="ECO:0007669"/>
    <property type="project" value="InterPro"/>
</dbReference>
<name>A0A5K1JVE1_9APHY</name>
<keyword evidence="1" id="KW-0560">Oxidoreductase</keyword>
<dbReference type="InterPro" id="IPR036396">
    <property type="entry name" value="Cyt_P450_sf"/>
</dbReference>
<reference evidence="1" key="1">
    <citation type="submission" date="2019-10" db="EMBL/GenBank/DDBJ databases">
        <authorList>
            <person name="Nor Muhammad N."/>
        </authorList>
    </citation>
    <scope>NUCLEOTIDE SEQUENCE</scope>
</reference>
<sequence>MLNPVFSGAHMRNLTPLFYDVAGRLRVAFESQVEHGPKDLDVLTWMGRTALELIGGSIQLTHSIRSSPAFNDGLWVREVVPFLPYLSPAWFRRMLLHLVPIPAVQRMKSITDTMSSRTEEI</sequence>
<evidence type="ECO:0000313" key="1">
    <source>
        <dbReference type="EMBL" id="VWO96143.1"/>
    </source>
</evidence>